<dbReference type="PANTHER" id="PTHR33434:SF3">
    <property type="entry name" value="DEGV DOMAIN-CONTAINING PROTEIN YITS"/>
    <property type="match status" value="1"/>
</dbReference>
<evidence type="ECO:0000256" key="1">
    <source>
        <dbReference type="ARBA" id="ARBA00003238"/>
    </source>
</evidence>
<dbReference type="NCBIfam" id="TIGR00762">
    <property type="entry name" value="DegV"/>
    <property type="match status" value="1"/>
</dbReference>
<dbReference type="InterPro" id="IPR003797">
    <property type="entry name" value="DegV"/>
</dbReference>
<dbReference type="Gene3D" id="3.40.50.10170">
    <property type="match status" value="1"/>
</dbReference>
<dbReference type="PROSITE" id="PS51482">
    <property type="entry name" value="DEGV"/>
    <property type="match status" value="1"/>
</dbReference>
<gene>
    <name evidence="3" type="ORF">DIT26_02160</name>
    <name evidence="4" type="ORF">XE02_0759</name>
</gene>
<dbReference type="Pfam" id="PF02645">
    <property type="entry name" value="DegV"/>
    <property type="match status" value="1"/>
</dbReference>
<accession>A0A101I8H2</accession>
<evidence type="ECO:0000313" key="5">
    <source>
        <dbReference type="Proteomes" id="UP000055014"/>
    </source>
</evidence>
<dbReference type="GO" id="GO:0008289">
    <property type="term" value="F:lipid binding"/>
    <property type="evidence" value="ECO:0007669"/>
    <property type="project" value="UniProtKB-KW"/>
</dbReference>
<evidence type="ECO:0000313" key="4">
    <source>
        <dbReference type="EMBL" id="KUK89955.1"/>
    </source>
</evidence>
<dbReference type="SUPFAM" id="SSF82549">
    <property type="entry name" value="DAK1/DegV-like"/>
    <property type="match status" value="1"/>
</dbReference>
<comment type="function">
    <text evidence="1">May bind long-chain fatty acids, such as palmitate, and may play a role in lipid transport or fatty acid metabolism.</text>
</comment>
<keyword evidence="2" id="KW-0446">Lipid-binding</keyword>
<dbReference type="Gene3D" id="3.30.1180.10">
    <property type="match status" value="1"/>
</dbReference>
<dbReference type="Proteomes" id="UP000055014">
    <property type="component" value="Unassembled WGS sequence"/>
</dbReference>
<name>A0A101I8H2_9BACT</name>
<reference evidence="4" key="1">
    <citation type="journal article" date="2015" name="MBio">
        <title>Genome-resolved metagenomic analysis reveals roles for candidate phyla and other microbial community members in biogeochemical transformations in oil reservoirs.</title>
        <authorList>
            <person name="Hu P."/>
            <person name="Tom L."/>
            <person name="Singh A."/>
            <person name="Thomas B.C."/>
            <person name="Baker B.J."/>
            <person name="Piceno Y.M."/>
            <person name="Andersen G.L."/>
            <person name="Banfield J.F."/>
        </authorList>
    </citation>
    <scope>NUCLEOTIDE SEQUENCE [LARGE SCALE GENOMIC DNA]</scope>
    <source>
        <strain evidence="4">46_70</strain>
    </source>
</reference>
<sequence>MIGVIVDSGCDLPDSMKERDNVRVIPLKIILDGKEYRDNIDITTSDLLRYMEDKFPKTSLPRQSEIGEAFDSLYEKGFREFLYIGISSGLSGTLGQVKTFVRDFSEKHSDVNVEVVDSKNISIGSGLLAMKGIDLIRRGLAFEEVVSEIRDSVSKSKVFFCIPVLKFLKAGGRIGKVTATIGDFLDLKPVITVGEDGVYHSVSKERGMKRAVKASVNKLLHFIEGKKLLNIAAYTSDKSEKTREFFKMAVDEIEAAGISEIITGQISQSLVCHTGPGLIGVAAIFE</sequence>
<dbReference type="EMBL" id="DQBS01000054">
    <property type="protein sequence ID" value="HCO69383.1"/>
    <property type="molecule type" value="Genomic_DNA"/>
</dbReference>
<evidence type="ECO:0000256" key="2">
    <source>
        <dbReference type="ARBA" id="ARBA00023121"/>
    </source>
</evidence>
<dbReference type="PANTHER" id="PTHR33434">
    <property type="entry name" value="DEGV DOMAIN-CONTAINING PROTEIN DR_1986-RELATED"/>
    <property type="match status" value="1"/>
</dbReference>
<evidence type="ECO:0000313" key="6">
    <source>
        <dbReference type="Proteomes" id="UP000264215"/>
    </source>
</evidence>
<reference evidence="5" key="2">
    <citation type="journal article" date="2015" name="MBio">
        <title>Genome-Resolved Metagenomic Analysis Reveals Roles for Candidate Phyla and Other Microbial Community Members in Biogeochemical Transformations in Oil Reservoirs.</title>
        <authorList>
            <person name="Hu P."/>
            <person name="Tom L."/>
            <person name="Singh A."/>
            <person name="Thomas B.C."/>
            <person name="Baker B.J."/>
            <person name="Piceno Y.M."/>
            <person name="Andersen G.L."/>
            <person name="Banfield J.F."/>
        </authorList>
    </citation>
    <scope>NUCLEOTIDE SEQUENCE [LARGE SCALE GENOMIC DNA]</scope>
</reference>
<evidence type="ECO:0000313" key="3">
    <source>
        <dbReference type="EMBL" id="HCO69383.1"/>
    </source>
</evidence>
<dbReference type="PATRIC" id="fig|1236046.5.peg.349"/>
<dbReference type="InterPro" id="IPR043168">
    <property type="entry name" value="DegV_C"/>
</dbReference>
<protein>
    <submittedName>
        <fullName evidence="3">DegV family protein</fullName>
    </submittedName>
    <submittedName>
        <fullName evidence="4">EDD domain protein, DegV family</fullName>
    </submittedName>
</protein>
<reference evidence="3 6" key="3">
    <citation type="journal article" date="2018" name="Nat. Biotechnol.">
        <title>A standardized bacterial taxonomy based on genome phylogeny substantially revises the tree of life.</title>
        <authorList>
            <person name="Parks D.H."/>
            <person name="Chuvochina M."/>
            <person name="Waite D.W."/>
            <person name="Rinke C."/>
            <person name="Skarshewski A."/>
            <person name="Chaumeil P.A."/>
            <person name="Hugenholtz P."/>
        </authorList>
    </citation>
    <scope>NUCLEOTIDE SEQUENCE [LARGE SCALE GENOMIC DNA]</scope>
    <source>
        <strain evidence="3">UBA9905</strain>
    </source>
</reference>
<dbReference type="InterPro" id="IPR050270">
    <property type="entry name" value="DegV_domain_contain"/>
</dbReference>
<dbReference type="AlphaFoldDB" id="A0A101I8H2"/>
<proteinExistence type="predicted"/>
<comment type="caution">
    <text evidence="4">The sequence shown here is derived from an EMBL/GenBank/DDBJ whole genome shotgun (WGS) entry which is preliminary data.</text>
</comment>
<dbReference type="Proteomes" id="UP000264215">
    <property type="component" value="Unassembled WGS sequence"/>
</dbReference>
<dbReference type="EMBL" id="LGGW01000059">
    <property type="protein sequence ID" value="KUK89955.1"/>
    <property type="molecule type" value="Genomic_DNA"/>
</dbReference>
<organism evidence="4 5">
    <name type="scientific">Mesotoga infera</name>
    <dbReference type="NCBI Taxonomy" id="1236046"/>
    <lineage>
        <taxon>Bacteria</taxon>
        <taxon>Thermotogati</taxon>
        <taxon>Thermotogota</taxon>
        <taxon>Thermotogae</taxon>
        <taxon>Kosmotogales</taxon>
        <taxon>Kosmotogaceae</taxon>
        <taxon>Mesotoga</taxon>
    </lineage>
</organism>